<dbReference type="OrthoDB" id="5430839at2"/>
<dbReference type="KEGG" id="aht:ANTHELSMS3_04891"/>
<sequence length="262" mass="27390">MTRLTAVDGHVHIHPHADLAALLEAAVGNLSRLAGEGADPCLLLTETARADVFAEMRAGHRVPAGWTIETPVADPAAIVACRGSHRLLLVAGRQIVTSEKLEVLALATCDHFADGASLDDTLQALHAAGIPAVLPWGLGKWIGKRGGLVADRIARAEPGVMLGDNKGRPIGWPAPRIFHADRGGIVLPGSDPLPIPGSETVVGSYGFLLEGRLDRDRPAADLSARLHGLTGQPPVFGTRLGPVAAFRAQLALRRAKRAGVVA</sequence>
<accession>A0A222EBC2</accession>
<geneLocation type="plasmid" evidence="2">
    <name>psms3-1</name>
</geneLocation>
<protein>
    <submittedName>
        <fullName evidence="1">Uncharacterized protein</fullName>
    </submittedName>
</protein>
<dbReference type="EMBL" id="CP022541">
    <property type="protein sequence ID" value="ASP23281.1"/>
    <property type="molecule type" value="Genomic_DNA"/>
</dbReference>
<organism evidence="1 2">
    <name type="scientific">Antarctobacter heliothermus</name>
    <dbReference type="NCBI Taxonomy" id="74033"/>
    <lineage>
        <taxon>Bacteria</taxon>
        <taxon>Pseudomonadati</taxon>
        <taxon>Pseudomonadota</taxon>
        <taxon>Alphaproteobacteria</taxon>
        <taxon>Rhodobacterales</taxon>
        <taxon>Roseobacteraceae</taxon>
        <taxon>Antarctobacter</taxon>
    </lineage>
</organism>
<dbReference type="RefSeq" id="WP_157733628.1">
    <property type="nucleotide sequence ID" value="NZ_CP022541.1"/>
</dbReference>
<name>A0A222EBC2_9RHOB</name>
<dbReference type="Proteomes" id="UP000203589">
    <property type="component" value="Plasmid pSMS3-1"/>
</dbReference>
<reference evidence="1 2" key="1">
    <citation type="submission" date="2017-07" db="EMBL/GenBank/DDBJ databases">
        <title>Genome Sequence of Antarctobacter heliothermus Strain SMS3 Isolated from a culture of the Diatom Skeletonema marinoi.</title>
        <authorList>
            <person name="Topel M."/>
            <person name="Pinder M.I.M."/>
            <person name="Johansson O.N."/>
            <person name="Kourtchenko O."/>
            <person name="Godhe A."/>
            <person name="Clarke A.K."/>
        </authorList>
    </citation>
    <scope>NUCLEOTIDE SEQUENCE [LARGE SCALE GENOMIC DNA]</scope>
    <source>
        <strain evidence="1 2">SMS3</strain>
        <plasmid evidence="2">Plasmid psms3-1</plasmid>
    </source>
</reference>
<gene>
    <name evidence="1" type="ORF">ANTHELSMS3_04891</name>
</gene>
<dbReference type="AlphaFoldDB" id="A0A222EBC2"/>
<evidence type="ECO:0000313" key="2">
    <source>
        <dbReference type="Proteomes" id="UP000203589"/>
    </source>
</evidence>
<evidence type="ECO:0000313" key="1">
    <source>
        <dbReference type="EMBL" id="ASP23281.1"/>
    </source>
</evidence>
<proteinExistence type="predicted"/>
<keyword evidence="2" id="KW-1185">Reference proteome</keyword>
<keyword evidence="1" id="KW-0614">Plasmid</keyword>